<gene>
    <name evidence="3" type="ORF">EKO23_20995</name>
</gene>
<name>A0A4Q4Z4U4_9ACTN</name>
<sequence length="407" mass="42642">MVDEVERGRHRTRDAVLTGASGAPAPRTEIAASWRRVAASGVDPGGGPSIAPLSEADLERRRTTSGLGDRMPGLTHALSSAVDAGQLVVVTDPEGRVLWQVGNAGVRRLADRLGFVGGSAWTEGNVGTNAIGTALVLGEPVQIRGAEHFVESHTFWGCAAAPLTDPWTGATLGVVDVSGPSRTLHPAELGLVTLAARLTGLEAVEQRRASLDRLRSLAAPMLARMDGQALVVDDAGHTALATGLQAPDRVTLPTGMEVGEIWVPSLGAATAEPLPGGWLLRLGERRTGRTTLEVDLIGRPEVRVFGETGSWRHELTPRHAELMAALVAAGAEGRTAAGLAEDLFADPTRVVTVRAELSRLRRGLGGTLLAQPYRIAPGVAARLLLPDDRRTLLPGSSAPVVLRLRAA</sequence>
<reference evidence="3 4" key="1">
    <citation type="submission" date="2019-01" db="EMBL/GenBank/DDBJ databases">
        <title>Nocardioides guangzhouensis sp. nov., an actinobacterium isolated from soil.</title>
        <authorList>
            <person name="Fu Y."/>
            <person name="Cai Y."/>
            <person name="Lin Z."/>
            <person name="Chen P."/>
        </authorList>
    </citation>
    <scope>NUCLEOTIDE SEQUENCE [LARGE SCALE GENOMIC DNA]</scope>
    <source>
        <strain evidence="3 4">130</strain>
    </source>
</reference>
<feature type="region of interest" description="Disordered" evidence="1">
    <location>
        <begin position="1"/>
        <end position="24"/>
    </location>
</feature>
<dbReference type="Pfam" id="PF01590">
    <property type="entry name" value="GAF"/>
    <property type="match status" value="1"/>
</dbReference>
<evidence type="ECO:0000259" key="2">
    <source>
        <dbReference type="Pfam" id="PF01590"/>
    </source>
</evidence>
<dbReference type="Proteomes" id="UP000295198">
    <property type="component" value="Unassembled WGS sequence"/>
</dbReference>
<dbReference type="Gene3D" id="3.30.450.40">
    <property type="match status" value="1"/>
</dbReference>
<comment type="caution">
    <text evidence="3">The sequence shown here is derived from an EMBL/GenBank/DDBJ whole genome shotgun (WGS) entry which is preliminary data.</text>
</comment>
<dbReference type="InterPro" id="IPR029016">
    <property type="entry name" value="GAF-like_dom_sf"/>
</dbReference>
<dbReference type="InterPro" id="IPR003018">
    <property type="entry name" value="GAF"/>
</dbReference>
<dbReference type="RefSeq" id="WP_134720384.1">
    <property type="nucleotide sequence ID" value="NZ_SDKM01000042.1"/>
</dbReference>
<dbReference type="EMBL" id="SDKM01000042">
    <property type="protein sequence ID" value="RYP82770.1"/>
    <property type="molecule type" value="Genomic_DNA"/>
</dbReference>
<keyword evidence="4" id="KW-1185">Reference proteome</keyword>
<feature type="domain" description="GAF" evidence="2">
    <location>
        <begin position="101"/>
        <end position="201"/>
    </location>
</feature>
<dbReference type="OrthoDB" id="3928741at2"/>
<evidence type="ECO:0000313" key="3">
    <source>
        <dbReference type="EMBL" id="RYP82770.1"/>
    </source>
</evidence>
<dbReference type="AlphaFoldDB" id="A0A4Q4Z4U4"/>
<evidence type="ECO:0000313" key="4">
    <source>
        <dbReference type="Proteomes" id="UP000295198"/>
    </source>
</evidence>
<protein>
    <submittedName>
        <fullName evidence="3">GAF domain-containing protein</fullName>
    </submittedName>
</protein>
<accession>A0A4Q4Z4U4</accession>
<organism evidence="3 4">
    <name type="scientific">Nocardioides guangzhouensis</name>
    <dbReference type="NCBI Taxonomy" id="2497878"/>
    <lineage>
        <taxon>Bacteria</taxon>
        <taxon>Bacillati</taxon>
        <taxon>Actinomycetota</taxon>
        <taxon>Actinomycetes</taxon>
        <taxon>Propionibacteriales</taxon>
        <taxon>Nocardioidaceae</taxon>
        <taxon>Nocardioides</taxon>
    </lineage>
</organism>
<proteinExistence type="predicted"/>
<evidence type="ECO:0000256" key="1">
    <source>
        <dbReference type="SAM" id="MobiDB-lite"/>
    </source>
</evidence>